<evidence type="ECO:0000256" key="1">
    <source>
        <dbReference type="ARBA" id="ARBA00001947"/>
    </source>
</evidence>
<gene>
    <name evidence="12" type="ORF">LCGC14_0778560</name>
</gene>
<evidence type="ECO:0000256" key="9">
    <source>
        <dbReference type="ARBA" id="ARBA00023136"/>
    </source>
</evidence>
<evidence type="ECO:0000256" key="7">
    <source>
        <dbReference type="ARBA" id="ARBA00022989"/>
    </source>
</evidence>
<feature type="domain" description="PDZ" evidence="11">
    <location>
        <begin position="111"/>
        <end position="183"/>
    </location>
</feature>
<dbReference type="Gene3D" id="2.30.42.10">
    <property type="match status" value="2"/>
</dbReference>
<evidence type="ECO:0000256" key="2">
    <source>
        <dbReference type="ARBA" id="ARBA00004141"/>
    </source>
</evidence>
<evidence type="ECO:0000313" key="12">
    <source>
        <dbReference type="EMBL" id="KKN35946.1"/>
    </source>
</evidence>
<organism evidence="12">
    <name type="scientific">marine sediment metagenome</name>
    <dbReference type="NCBI Taxonomy" id="412755"/>
    <lineage>
        <taxon>unclassified sequences</taxon>
        <taxon>metagenomes</taxon>
        <taxon>ecological metagenomes</taxon>
    </lineage>
</organism>
<dbReference type="PANTHER" id="PTHR42837:SF2">
    <property type="entry name" value="MEMBRANE METALLOPROTEASE ARASP2, CHLOROPLASTIC-RELATED"/>
    <property type="match status" value="1"/>
</dbReference>
<keyword evidence="5" id="KW-0378">Hydrolase</keyword>
<dbReference type="EMBL" id="LAZR01001999">
    <property type="protein sequence ID" value="KKN35946.1"/>
    <property type="molecule type" value="Genomic_DNA"/>
</dbReference>
<evidence type="ECO:0000256" key="5">
    <source>
        <dbReference type="ARBA" id="ARBA00022801"/>
    </source>
</evidence>
<dbReference type="Pfam" id="PF17820">
    <property type="entry name" value="PDZ_6"/>
    <property type="match status" value="1"/>
</dbReference>
<evidence type="ECO:0000256" key="4">
    <source>
        <dbReference type="ARBA" id="ARBA00022692"/>
    </source>
</evidence>
<feature type="transmembrane region" description="Helical" evidence="10">
    <location>
        <begin position="94"/>
        <end position="115"/>
    </location>
</feature>
<dbReference type="SMART" id="SM00228">
    <property type="entry name" value="PDZ"/>
    <property type="match status" value="2"/>
</dbReference>
<dbReference type="GO" id="GO:0006508">
    <property type="term" value="P:proteolysis"/>
    <property type="evidence" value="ECO:0007669"/>
    <property type="project" value="UniProtKB-KW"/>
</dbReference>
<dbReference type="CDD" id="cd23081">
    <property type="entry name" value="cpPDZ_EcRseP-like"/>
    <property type="match status" value="1"/>
</dbReference>
<evidence type="ECO:0000256" key="6">
    <source>
        <dbReference type="ARBA" id="ARBA00022833"/>
    </source>
</evidence>
<dbReference type="Pfam" id="PF02163">
    <property type="entry name" value="Peptidase_M50"/>
    <property type="match status" value="1"/>
</dbReference>
<feature type="domain" description="PDZ" evidence="11">
    <location>
        <begin position="205"/>
        <end position="274"/>
    </location>
</feature>
<protein>
    <recommendedName>
        <fullName evidence="11">PDZ domain-containing protein</fullName>
    </recommendedName>
</protein>
<dbReference type="InterPro" id="IPR008915">
    <property type="entry name" value="Peptidase_M50"/>
</dbReference>
<comment type="subcellular location">
    <subcellularLocation>
        <location evidence="2">Membrane</location>
        <topology evidence="2">Multi-pass membrane protein</topology>
    </subcellularLocation>
</comment>
<reference evidence="12" key="1">
    <citation type="journal article" date="2015" name="Nature">
        <title>Complex archaea that bridge the gap between prokaryotes and eukaryotes.</title>
        <authorList>
            <person name="Spang A."/>
            <person name="Saw J.H."/>
            <person name="Jorgensen S.L."/>
            <person name="Zaremba-Niedzwiedzka K."/>
            <person name="Martijn J."/>
            <person name="Lind A.E."/>
            <person name="van Eijk R."/>
            <person name="Schleper C."/>
            <person name="Guy L."/>
            <person name="Ettema T.J."/>
        </authorList>
    </citation>
    <scope>NUCLEOTIDE SEQUENCE</scope>
</reference>
<evidence type="ECO:0000256" key="8">
    <source>
        <dbReference type="ARBA" id="ARBA00023049"/>
    </source>
</evidence>
<proteinExistence type="predicted"/>
<dbReference type="NCBIfam" id="TIGR00054">
    <property type="entry name" value="RIP metalloprotease RseP"/>
    <property type="match status" value="1"/>
</dbReference>
<dbReference type="SUPFAM" id="SSF50156">
    <property type="entry name" value="PDZ domain-like"/>
    <property type="match status" value="2"/>
</dbReference>
<dbReference type="GO" id="GO:0004222">
    <property type="term" value="F:metalloendopeptidase activity"/>
    <property type="evidence" value="ECO:0007669"/>
    <property type="project" value="InterPro"/>
</dbReference>
<accession>A0A0F9SG32</accession>
<keyword evidence="9 10" id="KW-0472">Membrane</keyword>
<evidence type="ECO:0000256" key="3">
    <source>
        <dbReference type="ARBA" id="ARBA00022670"/>
    </source>
</evidence>
<dbReference type="AlphaFoldDB" id="A0A0F9SG32"/>
<comment type="caution">
    <text evidence="12">The sequence shown here is derived from an EMBL/GenBank/DDBJ whole genome shotgun (WGS) entry which is preliminary data.</text>
</comment>
<keyword evidence="7 10" id="KW-1133">Transmembrane helix</keyword>
<feature type="transmembrane region" description="Helical" evidence="10">
    <location>
        <begin position="423"/>
        <end position="444"/>
    </location>
</feature>
<sequence length="445" mass="48256">MQSLIFFVIALALLVVIHEYGHFWVARRCGVKVLRFSVGFGKPIWKKIGKDGVEYVLAPIPLGGYVKMLDEREMPVEENLTQFAFNRQSLAKRFAIVLAGPVANLLFAIVAYWFLLVVGIPGIKPVISEIVPQSIAADAGLTAGDTIKSIGGQDTPTWNSVFKALLLKAEQGGDIDIEVLTDNVSTPHRISVPKLDIEDAPTVLNKVGLIPLRPVLNPVLGKIVDGMPAQKAGLKTGDVLLSANGQRLSTWSEWVNVIQQHPNKTLEIRLLRQQQEMTFSVTPQAGDDGQGLIGAGVDTTKTTVPDELKSELRYGPILAFPQAVMNTWDFSVSTLTSLWGMIKGTVSTDNLGGPISIAKVAGSSAEQGWMSFVSFLAMISITLGILNLLPIPMLDGGHLSMFIIEAIRGKPLSETTQVQAQKIGMIILLAVMFVAFFNDLSRLFG</sequence>
<dbReference type="GO" id="GO:0016020">
    <property type="term" value="C:membrane"/>
    <property type="evidence" value="ECO:0007669"/>
    <property type="project" value="UniProtKB-SubCell"/>
</dbReference>
<evidence type="ECO:0000256" key="10">
    <source>
        <dbReference type="SAM" id="Phobius"/>
    </source>
</evidence>
<keyword evidence="8" id="KW-0482">Metalloprotease</keyword>
<evidence type="ECO:0000259" key="11">
    <source>
        <dbReference type="SMART" id="SM00228"/>
    </source>
</evidence>
<name>A0A0F9SG32_9ZZZZ</name>
<dbReference type="PANTHER" id="PTHR42837">
    <property type="entry name" value="REGULATOR OF SIGMA-E PROTEASE RSEP"/>
    <property type="match status" value="1"/>
</dbReference>
<keyword evidence="4 10" id="KW-0812">Transmembrane</keyword>
<feature type="transmembrane region" description="Helical" evidence="10">
    <location>
        <begin position="369"/>
        <end position="389"/>
    </location>
</feature>
<comment type="cofactor">
    <cofactor evidence="1">
        <name>Zn(2+)</name>
        <dbReference type="ChEBI" id="CHEBI:29105"/>
    </cofactor>
</comment>
<keyword evidence="6" id="KW-0862">Zinc</keyword>
<dbReference type="InterPro" id="IPR041489">
    <property type="entry name" value="PDZ_6"/>
</dbReference>
<dbReference type="InterPro" id="IPR004387">
    <property type="entry name" value="Pept_M50_Zn"/>
</dbReference>
<dbReference type="InterPro" id="IPR036034">
    <property type="entry name" value="PDZ_sf"/>
</dbReference>
<dbReference type="InterPro" id="IPR001478">
    <property type="entry name" value="PDZ"/>
</dbReference>
<dbReference type="CDD" id="cd06163">
    <property type="entry name" value="S2P-M50_PDZ_RseP-like"/>
    <property type="match status" value="2"/>
</dbReference>
<feature type="transmembrane region" description="Helical" evidence="10">
    <location>
        <begin position="6"/>
        <end position="25"/>
    </location>
</feature>
<keyword evidence="3" id="KW-0645">Protease</keyword>